<comment type="caution">
    <text evidence="2">The sequence shown here is derived from an EMBL/GenBank/DDBJ whole genome shotgun (WGS) entry which is preliminary data.</text>
</comment>
<dbReference type="InterPro" id="IPR058821">
    <property type="entry name" value="Double_WHD-containing_halo"/>
</dbReference>
<feature type="region of interest" description="Disordered" evidence="1">
    <location>
        <begin position="104"/>
        <end position="142"/>
    </location>
</feature>
<dbReference type="EMBL" id="REFZ01000006">
    <property type="protein sequence ID" value="RQH00470.1"/>
    <property type="molecule type" value="Genomic_DNA"/>
</dbReference>
<gene>
    <name evidence="2" type="ORF">EA472_11560</name>
</gene>
<keyword evidence="3" id="KW-1185">Reference proteome</keyword>
<sequence length="177" mass="19166">MRFKPIPAPPDDLETVADVRAATPSPAESRRAEIDCCARLIDETGIESRDDAGDWLTFLRALGLVSAGPDGYARTDEDVAPSAMRARFRDRVYGAGDALAVLEASDGPISAPEVADRVNDRSTGSGSNRGSRSDAARPADPERTERLLEWAVLLGLAVRTEGRQDRKPRYRTATDRA</sequence>
<evidence type="ECO:0000313" key="2">
    <source>
        <dbReference type="EMBL" id="RQH00470.1"/>
    </source>
</evidence>
<evidence type="ECO:0000256" key="1">
    <source>
        <dbReference type="SAM" id="MobiDB-lite"/>
    </source>
</evidence>
<accession>A0A3N6PI49</accession>
<protein>
    <submittedName>
        <fullName evidence="2">Uncharacterized protein</fullName>
    </submittedName>
</protein>
<feature type="compositionally biased region" description="Low complexity" evidence="1">
    <location>
        <begin position="121"/>
        <end position="130"/>
    </location>
</feature>
<dbReference type="OrthoDB" id="170219at2157"/>
<proteinExistence type="predicted"/>
<dbReference type="Proteomes" id="UP000281431">
    <property type="component" value="Unassembled WGS sequence"/>
</dbReference>
<feature type="compositionally biased region" description="Basic and acidic residues" evidence="1">
    <location>
        <begin position="131"/>
        <end position="142"/>
    </location>
</feature>
<dbReference type="AlphaFoldDB" id="A0A3N6PI49"/>
<reference evidence="2 3" key="1">
    <citation type="submission" date="2018-10" db="EMBL/GenBank/DDBJ databases">
        <title>Natrarchaeobius chitinivorans gen. nov., sp. nov., and Natrarchaeobius haloalkaliphilus sp. nov., alkaliphilic, chitin-utilizing haloarchaea from hypersaline alkaline lakes.</title>
        <authorList>
            <person name="Sorokin D.Y."/>
            <person name="Elcheninov A.G."/>
            <person name="Kostrikina N.A."/>
            <person name="Bale N.J."/>
            <person name="Sinninghe Damste J.S."/>
            <person name="Khijniak T.V."/>
            <person name="Kublanov I.V."/>
            <person name="Toshchakov S.V."/>
        </authorList>
    </citation>
    <scope>NUCLEOTIDE SEQUENCE [LARGE SCALE GENOMIC DNA]</scope>
    <source>
        <strain evidence="2 3">AArcht7</strain>
    </source>
</reference>
<dbReference type="Pfam" id="PF25947">
    <property type="entry name" value="WHD_halo_double"/>
    <property type="match status" value="1"/>
</dbReference>
<evidence type="ECO:0000313" key="3">
    <source>
        <dbReference type="Proteomes" id="UP000281431"/>
    </source>
</evidence>
<name>A0A3N6PI49_NATCH</name>
<organism evidence="2 3">
    <name type="scientific">Natrarchaeobius chitinivorans</name>
    <dbReference type="NCBI Taxonomy" id="1679083"/>
    <lineage>
        <taxon>Archaea</taxon>
        <taxon>Methanobacteriati</taxon>
        <taxon>Methanobacteriota</taxon>
        <taxon>Stenosarchaea group</taxon>
        <taxon>Halobacteria</taxon>
        <taxon>Halobacteriales</taxon>
        <taxon>Natrialbaceae</taxon>
        <taxon>Natrarchaeobius</taxon>
    </lineage>
</organism>